<feature type="region of interest" description="Disordered" evidence="1">
    <location>
        <begin position="19"/>
        <end position="42"/>
    </location>
</feature>
<reference evidence="3" key="3">
    <citation type="submission" date="2021-06" db="EMBL/GenBank/DDBJ databases">
        <title>Updating the genus Pseudomonas: Description of 43 new species and partition of the Pseudomonas putida group.</title>
        <authorList>
            <person name="Girard L."/>
            <person name="Lood C."/>
            <person name="Vandamme P."/>
            <person name="Rokni-Zadeh H."/>
            <person name="Van Noort V."/>
            <person name="Hofte M."/>
            <person name="Lavigne R."/>
            <person name="De Mot R."/>
        </authorList>
    </citation>
    <scope>NUCLEOTIDE SEQUENCE</scope>
    <source>
        <strain evidence="3">SWRI102</strain>
    </source>
</reference>
<dbReference type="EMBL" id="JABWQX020000002">
    <property type="protein sequence ID" value="MBV4553907.1"/>
    <property type="molecule type" value="Genomic_DNA"/>
</dbReference>
<evidence type="ECO:0000256" key="1">
    <source>
        <dbReference type="SAM" id="MobiDB-lite"/>
    </source>
</evidence>
<accession>A0A923FQX1</accession>
<dbReference type="AlphaFoldDB" id="A0A923FQX1"/>
<evidence type="ECO:0000313" key="2">
    <source>
        <dbReference type="EMBL" id="MBC3397146.1"/>
    </source>
</evidence>
<dbReference type="EMBL" id="JABWQX010000006">
    <property type="protein sequence ID" value="MBC3397146.1"/>
    <property type="molecule type" value="Genomic_DNA"/>
</dbReference>
<dbReference type="Proteomes" id="UP000659438">
    <property type="component" value="Unassembled WGS sequence"/>
</dbReference>
<comment type="caution">
    <text evidence="2">The sequence shown here is derived from an EMBL/GenBank/DDBJ whole genome shotgun (WGS) entry which is preliminary data.</text>
</comment>
<sequence length="116" mass="12453">MSLYTIKVTLHSPDGFQLPESGGTHISFTTPNTSGGSGSNQIPTKMPWIVSFTVDSDVVSEGEEFSVGAQITGPRPLFLDTPHTFTWNGGDQEVDFNLILAPVSTEEDTEPFAFGS</sequence>
<keyword evidence="4" id="KW-1185">Reference proteome</keyword>
<name>A0A923FQX1_9PSED</name>
<protein>
    <submittedName>
        <fullName evidence="2">Uncharacterized protein</fullName>
    </submittedName>
</protein>
<feature type="compositionally biased region" description="Polar residues" evidence="1">
    <location>
        <begin position="24"/>
        <end position="42"/>
    </location>
</feature>
<reference evidence="2 4" key="1">
    <citation type="journal article" date="2020" name="Microorganisms">
        <title>Reliable Identification of Environmental Pseudomonas Isolates Using the rpoD Gene.</title>
        <authorList>
            <consortium name="The Broad Institute Genome Sequencing Platform"/>
            <person name="Girard L."/>
            <person name="Lood C."/>
            <person name="Rokni-Zadeh H."/>
            <person name="van Noort V."/>
            <person name="Lavigne R."/>
            <person name="De Mot R."/>
        </authorList>
    </citation>
    <scope>NUCLEOTIDE SEQUENCE</scope>
    <source>
        <strain evidence="2 4">SWRI102</strain>
    </source>
</reference>
<proteinExistence type="predicted"/>
<gene>
    <name evidence="3" type="ORF">HU742_022435</name>
    <name evidence="2" type="ORF">HU742_18195</name>
</gene>
<evidence type="ECO:0000313" key="3">
    <source>
        <dbReference type="EMBL" id="MBV4553907.1"/>
    </source>
</evidence>
<evidence type="ECO:0000313" key="4">
    <source>
        <dbReference type="Proteomes" id="UP000659438"/>
    </source>
</evidence>
<reference evidence="2" key="2">
    <citation type="submission" date="2020-07" db="EMBL/GenBank/DDBJ databases">
        <authorList>
            <person name="Lood C."/>
            <person name="Girard L."/>
        </authorList>
    </citation>
    <scope>NUCLEOTIDE SEQUENCE</scope>
    <source>
        <strain evidence="2">SWRI102</strain>
    </source>
</reference>
<dbReference type="RefSeq" id="WP_186644159.1">
    <property type="nucleotide sequence ID" value="NZ_JABWQX020000002.1"/>
</dbReference>
<organism evidence="2">
    <name type="scientific">Pseudomonas marvdashtae</name>
    <dbReference type="NCBI Taxonomy" id="2745500"/>
    <lineage>
        <taxon>Bacteria</taxon>
        <taxon>Pseudomonadati</taxon>
        <taxon>Pseudomonadota</taxon>
        <taxon>Gammaproteobacteria</taxon>
        <taxon>Pseudomonadales</taxon>
        <taxon>Pseudomonadaceae</taxon>
        <taxon>Pseudomonas</taxon>
    </lineage>
</organism>